<name>A0A287DBV0_ICTTR</name>
<dbReference type="FunCoup" id="A0A287DBV0">
    <property type="interactions" value="167"/>
</dbReference>
<dbReference type="CDD" id="cd11920">
    <property type="entry name" value="SH3_Sorbs2_1"/>
    <property type="match status" value="1"/>
</dbReference>
<feature type="compositionally biased region" description="Basic and acidic residues" evidence="12">
    <location>
        <begin position="1053"/>
        <end position="1064"/>
    </location>
</feature>
<dbReference type="SUPFAM" id="SSF50044">
    <property type="entry name" value="SH3-domain"/>
    <property type="match status" value="3"/>
</dbReference>
<keyword evidence="7" id="KW-0597">Phosphoprotein</keyword>
<evidence type="ECO:0000259" key="13">
    <source>
        <dbReference type="PROSITE" id="PS50002"/>
    </source>
</evidence>
<evidence type="ECO:0000256" key="6">
    <source>
        <dbReference type="ARBA" id="ARBA00022490"/>
    </source>
</evidence>
<dbReference type="FunFam" id="2.30.30.40:FF:000001">
    <property type="entry name" value="Sorbin and SH3 domain-containing protein 1 isoform 2"/>
    <property type="match status" value="1"/>
</dbReference>
<dbReference type="Proteomes" id="UP000005215">
    <property type="component" value="Unassembled WGS sequence"/>
</dbReference>
<evidence type="ECO:0000256" key="4">
    <source>
        <dbReference type="ARBA" id="ARBA00022443"/>
    </source>
</evidence>
<evidence type="ECO:0000256" key="5">
    <source>
        <dbReference type="ARBA" id="ARBA00022475"/>
    </source>
</evidence>
<dbReference type="Pfam" id="PF00018">
    <property type="entry name" value="SH3_1"/>
    <property type="match status" value="2"/>
</dbReference>
<keyword evidence="8" id="KW-0677">Repeat</keyword>
<dbReference type="Gene3D" id="2.30.30.40">
    <property type="entry name" value="SH3 Domains"/>
    <property type="match status" value="3"/>
</dbReference>
<keyword evidence="6" id="KW-0963">Cytoplasm</keyword>
<feature type="compositionally biased region" description="Polar residues" evidence="12">
    <location>
        <begin position="235"/>
        <end position="247"/>
    </location>
</feature>
<dbReference type="GO" id="GO:0043025">
    <property type="term" value="C:neuronal cell body"/>
    <property type="evidence" value="ECO:0007669"/>
    <property type="project" value="TreeGrafter"/>
</dbReference>
<dbReference type="PRINTS" id="PR00499">
    <property type="entry name" value="P67PHOX"/>
</dbReference>
<dbReference type="PROSITE" id="PS00028">
    <property type="entry name" value="ZINC_FINGER_C2H2_1"/>
    <property type="match status" value="1"/>
</dbReference>
<dbReference type="GO" id="GO:0045202">
    <property type="term" value="C:synapse"/>
    <property type="evidence" value="ECO:0007669"/>
    <property type="project" value="TreeGrafter"/>
</dbReference>
<feature type="compositionally biased region" description="Polar residues" evidence="12">
    <location>
        <begin position="420"/>
        <end position="436"/>
    </location>
</feature>
<dbReference type="PANTHER" id="PTHR14167">
    <property type="entry name" value="SH3 DOMAIN-CONTAINING"/>
    <property type="match status" value="1"/>
</dbReference>
<keyword evidence="10" id="KW-0472">Membrane</keyword>
<dbReference type="Pfam" id="PF02208">
    <property type="entry name" value="Sorb"/>
    <property type="match status" value="1"/>
</dbReference>
<feature type="compositionally biased region" description="Pro residues" evidence="12">
    <location>
        <begin position="267"/>
        <end position="280"/>
    </location>
</feature>
<dbReference type="GO" id="GO:0030425">
    <property type="term" value="C:dendrite"/>
    <property type="evidence" value="ECO:0007669"/>
    <property type="project" value="TreeGrafter"/>
</dbReference>
<reference evidence="15" key="3">
    <citation type="submission" date="2025-09" db="UniProtKB">
        <authorList>
            <consortium name="Ensembl"/>
        </authorList>
    </citation>
    <scope>IDENTIFICATION</scope>
</reference>
<dbReference type="InterPro" id="IPR013087">
    <property type="entry name" value="Znf_C2H2_type"/>
</dbReference>
<dbReference type="EMBL" id="AGTP01057155">
    <property type="status" value="NOT_ANNOTATED_CDS"/>
    <property type="molecule type" value="Genomic_DNA"/>
</dbReference>
<dbReference type="CDD" id="cd11923">
    <property type="entry name" value="SH3_Sorbs2_2"/>
    <property type="match status" value="1"/>
</dbReference>
<dbReference type="GeneID" id="101968639"/>
<protein>
    <submittedName>
        <fullName evidence="15">Sorbin and SH3 domain containing 2</fullName>
    </submittedName>
</protein>
<proteinExistence type="predicted"/>
<feature type="compositionally biased region" description="Basic and acidic residues" evidence="12">
    <location>
        <begin position="252"/>
        <end position="262"/>
    </location>
</feature>
<feature type="region of interest" description="Disordered" evidence="12">
    <location>
        <begin position="409"/>
        <end position="511"/>
    </location>
</feature>
<dbReference type="Pfam" id="PF14604">
    <property type="entry name" value="SH3_9"/>
    <property type="match status" value="1"/>
</dbReference>
<dbReference type="PRINTS" id="PR00452">
    <property type="entry name" value="SH3DOMAIN"/>
</dbReference>
<dbReference type="InterPro" id="IPR001452">
    <property type="entry name" value="SH3_domain"/>
</dbReference>
<evidence type="ECO:0000256" key="1">
    <source>
        <dbReference type="ARBA" id="ARBA00004236"/>
    </source>
</evidence>
<dbReference type="Ensembl" id="ENSSTOT00000034568.1">
    <property type="protein sequence ID" value="ENSSTOP00000031047.1"/>
    <property type="gene ID" value="ENSSTOG00000015244.3"/>
</dbReference>
<keyword evidence="9" id="KW-0965">Cell junction</keyword>
<sequence>MNTDSGGCARKRAAMSVTLTSVKRVQSSPNLLAAGRDSHSPDSAWRSYNDRNQETLNGDATYSSLAAKGFRSVRPNLQEKKSPTQSQITVNGNSGGAVSPMSYYQRPFSPSAYSLPASLNSSMIMQHGRSLDSAETYSQHAQSLDGTTSSSIPLYRSSEEEKRVTVIKAPHYPGIGPVDESGIPTAIRTTVDRPKDWYKTMFKQIHMVHKPDDDSDMYNTPYTYNAGLYHPSYSTQSHPAAKTQTYRPLSKSHSDNGTDAFKDASSPVPPPHVPPPVPPLRPRDRSSTEKHDWDPPDRKVDTRKFRSEPRSIFEYEPGKSSILQHERPPPLPTSPTPVPREPGRKPLSTSPYGEVTRSPSPPPRSAIPAPNSCAPALSPIRTDRINPDDIDLENEPWYKFFSELEFGRPPPKKALDYVQDHSSGVSNEASIYQSIDRSLERPASSASMASDFRKRRKSEPAVGPPRGLGEQSASRTSPGRADLPGSNATLMKSFISSSPSSPSRAKGGDDSKMCPSLCSYSGINGTPSPELEYCSTYRQHLDVPRDSQRAITFKNGWQMARQNAEIWSSTEETVSPKIKSRSCDDLLNDDCDSFPDPQTKSESMGSLLCEEDSKESCPMTWASPYIQEVRGNGRSRIRHRAAHNAPGFLKMYKKMHRINRKDLMNSEVICSVKSRIMQYEKEQQHKGLLHGWSQSSTEEVPRDMVPTRISEFEKLIQKSKSMPNLGDEMLSPVTLEPQQNGLCPKRRFSIESLLEEENQSRHPSQVQRSYQSNTLVPIHIEVTSEEQPRAHVEFSDSDQDGVVSDHSDYIHVEGSSFCSESDFDHFSFTSSESFYGSSHHRHHHHHHHHHRHLISSCKGRCPASYTRFTTMLKHERAKHENIEQPRRQEMDPGLSKLAFLVSPVPFRRKKNVTPKKQTEKAKCKASVFEALDSALQDICDQIKAEKRRGSLPDNSILHRLISELLPDIPERNSSLRALKRSPKHQPFHPLPQDGAIHCPLYQNDCRRMPHSASFPDVDITNSYHQDPESALSLQDRESPRSYSSTLTDLGRSTPRERRATPEKEKLPAKAVYDFKAQTSKELSFKKGDTVYILRKIDQNWYEGEHHGRVGIFPISYVEKLIPPEKAQPARPPPPAQPGEIGEAIAKYNFNADTNVELSLRKGDRIILLKRVDQNWYEGKIPGTNRQGIFPVSYVEVIKKNTKGAEEYPDPPIPHSYSSDRIHSLSSNKPQRPVFTHENIQGGGEPFQALYNYTPRNEDELELRESDVIDVMEKCDDGWFVGTSRRTKFFGTFPGNYVKRL</sequence>
<evidence type="ECO:0000256" key="7">
    <source>
        <dbReference type="ARBA" id="ARBA00022553"/>
    </source>
</evidence>
<dbReference type="InterPro" id="IPR036028">
    <property type="entry name" value="SH3-like_dom_sf"/>
</dbReference>
<evidence type="ECO:0000313" key="15">
    <source>
        <dbReference type="Ensembl" id="ENSSTOP00000031047.1"/>
    </source>
</evidence>
<dbReference type="FunFam" id="2.30.30.40:FF:000003">
    <property type="entry name" value="Sorbin and SH3 domain-containing protein 1 isoform 2"/>
    <property type="match status" value="1"/>
</dbReference>
<dbReference type="InParanoid" id="A0A287DBV0"/>
<feature type="domain" description="SH3" evidence="13">
    <location>
        <begin position="1063"/>
        <end position="1122"/>
    </location>
</feature>
<feature type="compositionally biased region" description="Polar residues" evidence="12">
    <location>
        <begin position="83"/>
        <end position="92"/>
    </location>
</feature>
<evidence type="ECO:0000256" key="10">
    <source>
        <dbReference type="ARBA" id="ARBA00023136"/>
    </source>
</evidence>
<evidence type="ECO:0000256" key="12">
    <source>
        <dbReference type="SAM" id="MobiDB-lite"/>
    </source>
</evidence>
<dbReference type="InterPro" id="IPR050384">
    <property type="entry name" value="Endophilin_SH3RF"/>
</dbReference>
<evidence type="ECO:0000256" key="9">
    <source>
        <dbReference type="ARBA" id="ARBA00022949"/>
    </source>
</evidence>
<dbReference type="RefSeq" id="XP_021584706.1">
    <property type="nucleotide sequence ID" value="XM_021729031.2"/>
</dbReference>
<dbReference type="GO" id="GO:0005925">
    <property type="term" value="C:focal adhesion"/>
    <property type="evidence" value="ECO:0007669"/>
    <property type="project" value="UniProtKB-SubCell"/>
</dbReference>
<dbReference type="EMBL" id="AGTP01057154">
    <property type="status" value="NOT_ANNOTATED_CDS"/>
    <property type="molecule type" value="Genomic_DNA"/>
</dbReference>
<evidence type="ECO:0000259" key="14">
    <source>
        <dbReference type="PROSITE" id="PS50831"/>
    </source>
</evidence>
<comment type="subcellular location">
    <subcellularLocation>
        <location evidence="2">Cell junction</location>
        <location evidence="2">Focal adhesion</location>
    </subcellularLocation>
    <subcellularLocation>
        <location evidence="1">Cell membrane</location>
    </subcellularLocation>
    <subcellularLocation>
        <location evidence="3">Cytoplasm</location>
    </subcellularLocation>
</comment>
<evidence type="ECO:0000256" key="11">
    <source>
        <dbReference type="PROSITE-ProRule" id="PRU00192"/>
    </source>
</evidence>
<dbReference type="SMART" id="SM00326">
    <property type="entry name" value="SH3"/>
    <property type="match status" value="3"/>
</dbReference>
<feature type="domain" description="SH3" evidence="13">
    <location>
        <begin position="1138"/>
        <end position="1199"/>
    </location>
</feature>
<keyword evidence="4 11" id="KW-0728">SH3 domain</keyword>
<evidence type="ECO:0000256" key="8">
    <source>
        <dbReference type="ARBA" id="ARBA00022737"/>
    </source>
</evidence>
<dbReference type="EMBL" id="AGTP01057156">
    <property type="status" value="NOT_ANNOTATED_CDS"/>
    <property type="molecule type" value="Genomic_DNA"/>
</dbReference>
<feature type="region of interest" description="Disordered" evidence="12">
    <location>
        <begin position="1016"/>
        <end position="1064"/>
    </location>
</feature>
<gene>
    <name evidence="15" type="primary">SORBS2</name>
</gene>
<reference evidence="16" key="1">
    <citation type="submission" date="2011-11" db="EMBL/GenBank/DDBJ databases">
        <title>The Draft Genome of Spermophilus tridecemlineatus.</title>
        <authorList>
            <consortium name="The Broad Institute Genome Assembly &amp; Analysis Group"/>
            <consortium name="Computational R&amp;D Group"/>
            <consortium name="and Sequencing Platform"/>
            <person name="Di Palma F."/>
            <person name="Alfoldi J."/>
            <person name="Johnson J."/>
            <person name="Berlin A."/>
            <person name="Gnerre S."/>
            <person name="Jaffe D."/>
            <person name="MacCallum I."/>
            <person name="Young S."/>
            <person name="Walker B.J."/>
            <person name="Lindblad-Toh K."/>
        </authorList>
    </citation>
    <scope>NUCLEOTIDE SEQUENCE [LARGE SCALE GENOMIC DNA]</scope>
</reference>
<feature type="domain" description="SH3" evidence="13">
    <location>
        <begin position="1241"/>
        <end position="1300"/>
    </location>
</feature>
<evidence type="ECO:0000256" key="3">
    <source>
        <dbReference type="ARBA" id="ARBA00004496"/>
    </source>
</evidence>
<dbReference type="SMART" id="SM00459">
    <property type="entry name" value="Sorb"/>
    <property type="match status" value="1"/>
</dbReference>
<organism evidence="15 16">
    <name type="scientific">Ictidomys tridecemlineatus</name>
    <name type="common">Thirteen-lined ground squirrel</name>
    <name type="synonym">Spermophilus tridecemlineatus</name>
    <dbReference type="NCBI Taxonomy" id="43179"/>
    <lineage>
        <taxon>Eukaryota</taxon>
        <taxon>Metazoa</taxon>
        <taxon>Chordata</taxon>
        <taxon>Craniata</taxon>
        <taxon>Vertebrata</taxon>
        <taxon>Euteleostomi</taxon>
        <taxon>Mammalia</taxon>
        <taxon>Eutheria</taxon>
        <taxon>Euarchontoglires</taxon>
        <taxon>Glires</taxon>
        <taxon>Rodentia</taxon>
        <taxon>Sciuromorpha</taxon>
        <taxon>Sciuridae</taxon>
        <taxon>Xerinae</taxon>
        <taxon>Marmotini</taxon>
        <taxon>Ictidomys</taxon>
    </lineage>
</organism>
<feature type="region of interest" description="Disordered" evidence="12">
    <location>
        <begin position="25"/>
        <end position="96"/>
    </location>
</feature>
<keyword evidence="16" id="KW-1185">Reference proteome</keyword>
<dbReference type="GO" id="GO:0007219">
    <property type="term" value="P:Notch signaling pathway"/>
    <property type="evidence" value="ECO:0007669"/>
    <property type="project" value="TreeGrafter"/>
</dbReference>
<feature type="compositionally biased region" description="Polar residues" evidence="12">
    <location>
        <begin position="54"/>
        <end position="64"/>
    </location>
</feature>
<reference evidence="15" key="2">
    <citation type="submission" date="2025-08" db="UniProtKB">
        <authorList>
            <consortium name="Ensembl"/>
        </authorList>
    </citation>
    <scope>IDENTIFICATION</scope>
</reference>
<dbReference type="CDD" id="cd11917">
    <property type="entry name" value="SH3_Sorbs2_3"/>
    <property type="match status" value="1"/>
</dbReference>
<dbReference type="InterPro" id="IPR003127">
    <property type="entry name" value="SoHo_dom"/>
</dbReference>
<accession>A0A287DBV0</accession>
<evidence type="ECO:0000313" key="16">
    <source>
        <dbReference type="Proteomes" id="UP000005215"/>
    </source>
</evidence>
<dbReference type="GO" id="GO:0005737">
    <property type="term" value="C:cytoplasm"/>
    <property type="evidence" value="ECO:0007669"/>
    <property type="project" value="UniProtKB-SubCell"/>
</dbReference>
<dbReference type="FunFam" id="2.30.30.40:FF:000004">
    <property type="entry name" value="Sorbin and SH3 domain-containing protein 1 isoform 2"/>
    <property type="match status" value="1"/>
</dbReference>
<feature type="compositionally biased region" description="Pro residues" evidence="12">
    <location>
        <begin position="329"/>
        <end position="340"/>
    </location>
</feature>
<dbReference type="PROSITE" id="PS50002">
    <property type="entry name" value="SH3"/>
    <property type="match status" value="3"/>
</dbReference>
<dbReference type="PANTHER" id="PTHR14167:SF56">
    <property type="entry name" value="SORBIN AND SH3 DOMAIN-CONTAINING PROTEIN 2"/>
    <property type="match status" value="1"/>
</dbReference>
<dbReference type="GeneTree" id="ENSGT00940000157056"/>
<dbReference type="GO" id="GO:0005886">
    <property type="term" value="C:plasma membrane"/>
    <property type="evidence" value="ECO:0007669"/>
    <property type="project" value="UniProtKB-SubCell"/>
</dbReference>
<keyword evidence="5" id="KW-1003">Cell membrane</keyword>
<evidence type="ECO:0000256" key="2">
    <source>
        <dbReference type="ARBA" id="ARBA00004246"/>
    </source>
</evidence>
<dbReference type="PROSITE" id="PS50831">
    <property type="entry name" value="SOHO"/>
    <property type="match status" value="1"/>
</dbReference>
<dbReference type="STRING" id="43179.ENSSTOP00000031047"/>
<feature type="compositionally biased region" description="Basic and acidic residues" evidence="12">
    <location>
        <begin position="281"/>
        <end position="317"/>
    </location>
</feature>
<feature type="domain" description="SoHo" evidence="14">
    <location>
        <begin position="166"/>
        <end position="227"/>
    </location>
</feature>
<feature type="region of interest" description="Disordered" evidence="12">
    <location>
        <begin position="235"/>
        <end position="388"/>
    </location>
</feature>